<dbReference type="EMBL" id="BART01019414">
    <property type="protein sequence ID" value="GAG85885.1"/>
    <property type="molecule type" value="Genomic_DNA"/>
</dbReference>
<dbReference type="SUPFAM" id="SSF54862">
    <property type="entry name" value="4Fe-4S ferredoxins"/>
    <property type="match status" value="1"/>
</dbReference>
<protein>
    <recommendedName>
        <fullName evidence="6">4Fe-4S ferredoxin-type domain-containing protein</fullName>
    </recommendedName>
</protein>
<comment type="caution">
    <text evidence="5">The sequence shown here is derived from an EMBL/GenBank/DDBJ whole genome shotgun (WGS) entry which is preliminary data.</text>
</comment>
<sequence>CPYGSRSFNFRDPRPFIKETNPDFPTRTKGVVEKCNFCAERLAVGKMPACVEASNGALTFGDLDDSESEVRKVLRSNYTIRRKPALGTGPSVFYIV</sequence>
<dbReference type="GO" id="GO:0046872">
    <property type="term" value="F:metal ion binding"/>
    <property type="evidence" value="ECO:0007669"/>
    <property type="project" value="UniProtKB-KW"/>
</dbReference>
<keyword evidence="2" id="KW-0479">Metal-binding</keyword>
<proteinExistence type="predicted"/>
<evidence type="ECO:0000256" key="2">
    <source>
        <dbReference type="ARBA" id="ARBA00022723"/>
    </source>
</evidence>
<evidence type="ECO:0000313" key="5">
    <source>
        <dbReference type="EMBL" id="GAG85885.1"/>
    </source>
</evidence>
<dbReference type="PANTHER" id="PTHR43177">
    <property type="entry name" value="PROTEIN NRFC"/>
    <property type="match status" value="1"/>
</dbReference>
<evidence type="ECO:0000256" key="1">
    <source>
        <dbReference type="ARBA" id="ARBA00022485"/>
    </source>
</evidence>
<evidence type="ECO:0000256" key="4">
    <source>
        <dbReference type="ARBA" id="ARBA00023014"/>
    </source>
</evidence>
<accession>X1AT13</accession>
<dbReference type="AlphaFoldDB" id="X1AT13"/>
<reference evidence="5" key="1">
    <citation type="journal article" date="2014" name="Front. Microbiol.">
        <title>High frequency of phylogenetically diverse reductive dehalogenase-homologous genes in deep subseafloor sedimentary metagenomes.</title>
        <authorList>
            <person name="Kawai M."/>
            <person name="Futagami T."/>
            <person name="Toyoda A."/>
            <person name="Takaki Y."/>
            <person name="Nishi S."/>
            <person name="Hori S."/>
            <person name="Arai W."/>
            <person name="Tsubouchi T."/>
            <person name="Morono Y."/>
            <person name="Uchiyama I."/>
            <person name="Ito T."/>
            <person name="Fujiyama A."/>
            <person name="Inagaki F."/>
            <person name="Takami H."/>
        </authorList>
    </citation>
    <scope>NUCLEOTIDE SEQUENCE</scope>
    <source>
        <strain evidence="5">Expedition CK06-06</strain>
    </source>
</reference>
<dbReference type="PANTHER" id="PTHR43177:SF3">
    <property type="entry name" value="PROTEIN NRFC HOMOLOG"/>
    <property type="match status" value="1"/>
</dbReference>
<keyword evidence="4" id="KW-0411">Iron-sulfur</keyword>
<evidence type="ECO:0008006" key="6">
    <source>
        <dbReference type="Google" id="ProtNLM"/>
    </source>
</evidence>
<name>X1AT13_9ZZZZ</name>
<keyword evidence="1" id="KW-0004">4Fe-4S</keyword>
<dbReference type="InterPro" id="IPR050954">
    <property type="entry name" value="ET_IronSulfur_Cluster-Binding"/>
</dbReference>
<dbReference type="Gene3D" id="3.30.70.20">
    <property type="match status" value="1"/>
</dbReference>
<organism evidence="5">
    <name type="scientific">marine sediment metagenome</name>
    <dbReference type="NCBI Taxonomy" id="412755"/>
    <lineage>
        <taxon>unclassified sequences</taxon>
        <taxon>metagenomes</taxon>
        <taxon>ecological metagenomes</taxon>
    </lineage>
</organism>
<evidence type="ECO:0000256" key="3">
    <source>
        <dbReference type="ARBA" id="ARBA00023004"/>
    </source>
</evidence>
<dbReference type="GO" id="GO:0051539">
    <property type="term" value="F:4 iron, 4 sulfur cluster binding"/>
    <property type="evidence" value="ECO:0007669"/>
    <property type="project" value="UniProtKB-KW"/>
</dbReference>
<keyword evidence="3" id="KW-0408">Iron</keyword>
<feature type="non-terminal residue" evidence="5">
    <location>
        <position position="1"/>
    </location>
</feature>
<gene>
    <name evidence="5" type="ORF">S01H4_36341</name>
</gene>